<evidence type="ECO:0000256" key="2">
    <source>
        <dbReference type="SAM" id="Phobius"/>
    </source>
</evidence>
<feature type="transmembrane region" description="Helical" evidence="2">
    <location>
        <begin position="265"/>
        <end position="286"/>
    </location>
</feature>
<feature type="compositionally biased region" description="Pro residues" evidence="1">
    <location>
        <begin position="71"/>
        <end position="80"/>
    </location>
</feature>
<proteinExistence type="predicted"/>
<protein>
    <submittedName>
        <fullName evidence="4">Uncharacterized protein LOC114828623</fullName>
    </submittedName>
</protein>
<accession>A0AAJ7WJ97</accession>
<organism evidence="3 4">
    <name type="scientific">Galendromus occidentalis</name>
    <name type="common">western predatory mite</name>
    <dbReference type="NCBI Taxonomy" id="34638"/>
    <lineage>
        <taxon>Eukaryota</taxon>
        <taxon>Metazoa</taxon>
        <taxon>Ecdysozoa</taxon>
        <taxon>Arthropoda</taxon>
        <taxon>Chelicerata</taxon>
        <taxon>Arachnida</taxon>
        <taxon>Acari</taxon>
        <taxon>Parasitiformes</taxon>
        <taxon>Mesostigmata</taxon>
        <taxon>Gamasina</taxon>
        <taxon>Phytoseioidea</taxon>
        <taxon>Phytoseiidae</taxon>
        <taxon>Typhlodrominae</taxon>
        <taxon>Galendromus</taxon>
    </lineage>
</organism>
<feature type="transmembrane region" description="Helical" evidence="2">
    <location>
        <begin position="377"/>
        <end position="400"/>
    </location>
</feature>
<dbReference type="KEGG" id="goe:114828623"/>
<dbReference type="RefSeq" id="XP_028969160.1">
    <property type="nucleotide sequence ID" value="XM_029113327.1"/>
</dbReference>
<gene>
    <name evidence="4" type="primary">LOC114828623</name>
</gene>
<keyword evidence="2" id="KW-1133">Transmembrane helix</keyword>
<keyword evidence="3" id="KW-1185">Reference proteome</keyword>
<keyword evidence="2" id="KW-0812">Transmembrane</keyword>
<dbReference type="AlphaFoldDB" id="A0AAJ7WJ97"/>
<evidence type="ECO:0000313" key="3">
    <source>
        <dbReference type="Proteomes" id="UP000694867"/>
    </source>
</evidence>
<feature type="region of interest" description="Disordered" evidence="1">
    <location>
        <begin position="57"/>
        <end position="113"/>
    </location>
</feature>
<feature type="transmembrane region" description="Helical" evidence="2">
    <location>
        <begin position="412"/>
        <end position="435"/>
    </location>
</feature>
<feature type="transmembrane region" description="Helical" evidence="2">
    <location>
        <begin position="225"/>
        <end position="244"/>
    </location>
</feature>
<reference evidence="4" key="1">
    <citation type="submission" date="2025-08" db="UniProtKB">
        <authorList>
            <consortium name="RefSeq"/>
        </authorList>
    </citation>
    <scope>IDENTIFICATION</scope>
</reference>
<sequence length="523" mass="58292">MLMRILLKIPEWLTQSETIHGVVKFSLNLPADLVGSGRIDLGMTSSAATHVEITVADDNEPPSETSQQVPSSPPESPSPTPADSTHAPKRRASSRRRKLRKDDPARPHLSLSLSVENTAPGAEQMAAHLSPITPNIEEVSFEDSSQGLPPLLPEFRTALTLVQILGGGGLGIPSNGRLTYSLLSLRAIVTQFWLFIIRLLYVLHTILYLASIYFKCISPLSNVTIFWTSTTLNLGAALSNHFVLNRHTEKLYLLLGTLSARQPKNIKICIVVVLASITAVAAMVTLRFYEVANTHRNVHLVGSKNWTIYTFLMLYFSRHFESFVVVGSTVFTMVLYALVAAAIKFELRAVIEEPVPHQSALVRHSTISKLIHYSDSLFGPLCCLWVAAVIGNVSEGLVMARYHQTDYAMPHITTWAHAIMLCAGYFAVCECSYGVTVESERVRRWIYKHYQNESHVVRYLNHQRRFPKTLKLWESIDLSRQAMVISVAFPVTLYAIILLILDPVKHGIPPEATISHTPPLIEE</sequence>
<feature type="transmembrane region" description="Helical" evidence="2">
    <location>
        <begin position="323"/>
        <end position="343"/>
    </location>
</feature>
<feature type="compositionally biased region" description="Basic residues" evidence="1">
    <location>
        <begin position="87"/>
        <end position="99"/>
    </location>
</feature>
<dbReference type="Proteomes" id="UP000694867">
    <property type="component" value="Unplaced"/>
</dbReference>
<dbReference type="GeneID" id="114828623"/>
<feature type="transmembrane region" description="Helical" evidence="2">
    <location>
        <begin position="482"/>
        <end position="501"/>
    </location>
</feature>
<name>A0AAJ7WJ97_9ACAR</name>
<evidence type="ECO:0000313" key="4">
    <source>
        <dbReference type="RefSeq" id="XP_028969160.1"/>
    </source>
</evidence>
<feature type="transmembrane region" description="Helical" evidence="2">
    <location>
        <begin position="192"/>
        <end position="213"/>
    </location>
</feature>
<evidence type="ECO:0000256" key="1">
    <source>
        <dbReference type="SAM" id="MobiDB-lite"/>
    </source>
</evidence>
<keyword evidence="2" id="KW-0472">Membrane</keyword>